<organism evidence="13 14">
    <name type="scientific">Petrolisthes manimaculis</name>
    <dbReference type="NCBI Taxonomy" id="1843537"/>
    <lineage>
        <taxon>Eukaryota</taxon>
        <taxon>Metazoa</taxon>
        <taxon>Ecdysozoa</taxon>
        <taxon>Arthropoda</taxon>
        <taxon>Crustacea</taxon>
        <taxon>Multicrustacea</taxon>
        <taxon>Malacostraca</taxon>
        <taxon>Eumalacostraca</taxon>
        <taxon>Eucarida</taxon>
        <taxon>Decapoda</taxon>
        <taxon>Pleocyemata</taxon>
        <taxon>Anomura</taxon>
        <taxon>Galatheoidea</taxon>
        <taxon>Porcellanidae</taxon>
        <taxon>Petrolisthes</taxon>
    </lineage>
</organism>
<dbReference type="Pfam" id="PF00069">
    <property type="entry name" value="Pkinase"/>
    <property type="match status" value="1"/>
</dbReference>
<dbReference type="Gene3D" id="3.30.200.20">
    <property type="entry name" value="Phosphorylase Kinase, domain 1"/>
    <property type="match status" value="1"/>
</dbReference>
<dbReference type="PROSITE" id="PS50011">
    <property type="entry name" value="PROTEIN_KINASE_DOM"/>
    <property type="match status" value="1"/>
</dbReference>
<proteinExistence type="inferred from homology"/>
<dbReference type="GO" id="GO:0030332">
    <property type="term" value="F:cyclin binding"/>
    <property type="evidence" value="ECO:0007669"/>
    <property type="project" value="TreeGrafter"/>
</dbReference>
<evidence type="ECO:0000256" key="11">
    <source>
        <dbReference type="SAM" id="MobiDB-lite"/>
    </source>
</evidence>
<dbReference type="EC" id="2.7.11.22" evidence="2"/>
<dbReference type="EMBL" id="JAWZYT010006392">
    <property type="protein sequence ID" value="KAK4288258.1"/>
    <property type="molecule type" value="Genomic_DNA"/>
</dbReference>
<dbReference type="PANTHER" id="PTHR24056:SF472">
    <property type="entry name" value="CYCLIN-DEPENDENT KINASE 4, ISOFORM A"/>
    <property type="match status" value="1"/>
</dbReference>
<evidence type="ECO:0000256" key="4">
    <source>
        <dbReference type="ARBA" id="ARBA00022679"/>
    </source>
</evidence>
<dbReference type="GO" id="GO:0010389">
    <property type="term" value="P:regulation of G2/M transition of mitotic cell cycle"/>
    <property type="evidence" value="ECO:0007669"/>
    <property type="project" value="TreeGrafter"/>
</dbReference>
<dbReference type="GO" id="GO:0010468">
    <property type="term" value="P:regulation of gene expression"/>
    <property type="evidence" value="ECO:0007669"/>
    <property type="project" value="TreeGrafter"/>
</dbReference>
<evidence type="ECO:0000259" key="12">
    <source>
        <dbReference type="PROSITE" id="PS50011"/>
    </source>
</evidence>
<evidence type="ECO:0000256" key="5">
    <source>
        <dbReference type="ARBA" id="ARBA00022741"/>
    </source>
</evidence>
<dbReference type="GO" id="GO:0007165">
    <property type="term" value="P:signal transduction"/>
    <property type="evidence" value="ECO:0007669"/>
    <property type="project" value="TreeGrafter"/>
</dbReference>
<reference evidence="13" key="1">
    <citation type="submission" date="2023-11" db="EMBL/GenBank/DDBJ databases">
        <title>Genome assemblies of two species of porcelain crab, Petrolisthes cinctipes and Petrolisthes manimaculis (Anomura: Porcellanidae).</title>
        <authorList>
            <person name="Angst P."/>
        </authorList>
    </citation>
    <scope>NUCLEOTIDE SEQUENCE</scope>
    <source>
        <strain evidence="13">PB745_02</strain>
        <tissue evidence="13">Gill</tissue>
    </source>
</reference>
<dbReference type="GO" id="GO:0005524">
    <property type="term" value="F:ATP binding"/>
    <property type="evidence" value="ECO:0007669"/>
    <property type="project" value="UniProtKB-UniRule"/>
</dbReference>
<dbReference type="GO" id="GO:0004693">
    <property type="term" value="F:cyclin-dependent protein serine/threonine kinase activity"/>
    <property type="evidence" value="ECO:0007669"/>
    <property type="project" value="UniProtKB-EC"/>
</dbReference>
<comment type="similarity">
    <text evidence="1">Belongs to the protein kinase superfamily. CMGC Ser/Thr protein kinase family. CDC2/CDKX subfamily.</text>
</comment>
<keyword evidence="4" id="KW-0808">Transferase</keyword>
<comment type="catalytic activity">
    <reaction evidence="8">
        <text>L-threonyl-[protein] + ATP = O-phospho-L-threonyl-[protein] + ADP + H(+)</text>
        <dbReference type="Rhea" id="RHEA:46608"/>
        <dbReference type="Rhea" id="RHEA-COMP:11060"/>
        <dbReference type="Rhea" id="RHEA-COMP:11605"/>
        <dbReference type="ChEBI" id="CHEBI:15378"/>
        <dbReference type="ChEBI" id="CHEBI:30013"/>
        <dbReference type="ChEBI" id="CHEBI:30616"/>
        <dbReference type="ChEBI" id="CHEBI:61977"/>
        <dbReference type="ChEBI" id="CHEBI:456216"/>
        <dbReference type="EC" id="2.7.11.22"/>
    </reaction>
</comment>
<evidence type="ECO:0000256" key="8">
    <source>
        <dbReference type="ARBA" id="ARBA00047811"/>
    </source>
</evidence>
<dbReference type="PROSITE" id="PS00107">
    <property type="entry name" value="PROTEIN_KINASE_ATP"/>
    <property type="match status" value="1"/>
</dbReference>
<protein>
    <recommendedName>
        <fullName evidence="2">cyclin-dependent kinase</fullName>
        <ecNumber evidence="2">2.7.11.22</ecNumber>
    </recommendedName>
</protein>
<accession>A0AAE1TK04</accession>
<evidence type="ECO:0000256" key="9">
    <source>
        <dbReference type="ARBA" id="ARBA00048367"/>
    </source>
</evidence>
<dbReference type="AlphaFoldDB" id="A0AAE1TK04"/>
<dbReference type="SUPFAM" id="SSF56112">
    <property type="entry name" value="Protein kinase-like (PK-like)"/>
    <property type="match status" value="1"/>
</dbReference>
<evidence type="ECO:0000313" key="14">
    <source>
        <dbReference type="Proteomes" id="UP001292094"/>
    </source>
</evidence>
<dbReference type="PANTHER" id="PTHR24056">
    <property type="entry name" value="CELL DIVISION PROTEIN KINASE"/>
    <property type="match status" value="1"/>
</dbReference>
<dbReference type="InterPro" id="IPR017441">
    <property type="entry name" value="Protein_kinase_ATP_BS"/>
</dbReference>
<dbReference type="InterPro" id="IPR000719">
    <property type="entry name" value="Prot_kinase_dom"/>
</dbReference>
<evidence type="ECO:0000256" key="3">
    <source>
        <dbReference type="ARBA" id="ARBA00022527"/>
    </source>
</evidence>
<dbReference type="GO" id="GO:0000082">
    <property type="term" value="P:G1/S transition of mitotic cell cycle"/>
    <property type="evidence" value="ECO:0007669"/>
    <property type="project" value="TreeGrafter"/>
</dbReference>
<feature type="domain" description="Protein kinase" evidence="12">
    <location>
        <begin position="72"/>
        <end position="184"/>
    </location>
</feature>
<name>A0AAE1TK04_9EUCA</name>
<evidence type="ECO:0000256" key="10">
    <source>
        <dbReference type="PROSITE-ProRule" id="PRU10141"/>
    </source>
</evidence>
<comment type="catalytic activity">
    <reaction evidence="9">
        <text>L-seryl-[protein] + ATP = O-phospho-L-seryl-[protein] + ADP + H(+)</text>
        <dbReference type="Rhea" id="RHEA:17989"/>
        <dbReference type="Rhea" id="RHEA-COMP:9863"/>
        <dbReference type="Rhea" id="RHEA-COMP:11604"/>
        <dbReference type="ChEBI" id="CHEBI:15378"/>
        <dbReference type="ChEBI" id="CHEBI:29999"/>
        <dbReference type="ChEBI" id="CHEBI:30616"/>
        <dbReference type="ChEBI" id="CHEBI:83421"/>
        <dbReference type="ChEBI" id="CHEBI:456216"/>
        <dbReference type="EC" id="2.7.11.22"/>
    </reaction>
</comment>
<dbReference type="InterPro" id="IPR050108">
    <property type="entry name" value="CDK"/>
</dbReference>
<keyword evidence="14" id="KW-1185">Reference proteome</keyword>
<feature type="binding site" evidence="10">
    <location>
        <position position="102"/>
    </location>
    <ligand>
        <name>ATP</name>
        <dbReference type="ChEBI" id="CHEBI:30616"/>
    </ligand>
</feature>
<dbReference type="Proteomes" id="UP001292094">
    <property type="component" value="Unassembled WGS sequence"/>
</dbReference>
<keyword evidence="6" id="KW-0418">Kinase</keyword>
<evidence type="ECO:0000256" key="7">
    <source>
        <dbReference type="ARBA" id="ARBA00022840"/>
    </source>
</evidence>
<feature type="compositionally biased region" description="Pro residues" evidence="11">
    <location>
        <begin position="23"/>
        <end position="40"/>
    </location>
</feature>
<comment type="caution">
    <text evidence="13">The sequence shown here is derived from an EMBL/GenBank/DDBJ whole genome shotgun (WGS) entry which is preliminary data.</text>
</comment>
<keyword evidence="5 10" id="KW-0547">Nucleotide-binding</keyword>
<sequence>MASSSGSGAGETGDGRAGGGSPAPTPPATPAAPAPEPVHPPQAATAADAPAPPPVPTASSSNEDRTMVADKYQEIRQIGTGAYGTVYFARDRGNLERVVALKKIRITLTEDGVPVSAIREISLLKQLERFEHPNIVRDNRWADSGGHGDSQWTPRRLNTHIINFSAVVLDGSGVSFCSGGDLHL</sequence>
<evidence type="ECO:0000313" key="13">
    <source>
        <dbReference type="EMBL" id="KAK4288258.1"/>
    </source>
</evidence>
<dbReference type="GO" id="GO:0005737">
    <property type="term" value="C:cytoplasm"/>
    <property type="evidence" value="ECO:0007669"/>
    <property type="project" value="TreeGrafter"/>
</dbReference>
<dbReference type="GO" id="GO:0000307">
    <property type="term" value="C:cyclin-dependent protein kinase holoenzyme complex"/>
    <property type="evidence" value="ECO:0007669"/>
    <property type="project" value="TreeGrafter"/>
</dbReference>
<evidence type="ECO:0000256" key="1">
    <source>
        <dbReference type="ARBA" id="ARBA00006485"/>
    </source>
</evidence>
<feature type="region of interest" description="Disordered" evidence="11">
    <location>
        <begin position="1"/>
        <end position="65"/>
    </location>
</feature>
<keyword evidence="7 10" id="KW-0067">ATP-binding</keyword>
<dbReference type="InterPro" id="IPR011009">
    <property type="entry name" value="Kinase-like_dom_sf"/>
</dbReference>
<evidence type="ECO:0000256" key="2">
    <source>
        <dbReference type="ARBA" id="ARBA00012425"/>
    </source>
</evidence>
<keyword evidence="3" id="KW-0723">Serine/threonine-protein kinase</keyword>
<evidence type="ECO:0000256" key="6">
    <source>
        <dbReference type="ARBA" id="ARBA00022777"/>
    </source>
</evidence>
<dbReference type="GO" id="GO:0005634">
    <property type="term" value="C:nucleus"/>
    <property type="evidence" value="ECO:0007669"/>
    <property type="project" value="TreeGrafter"/>
</dbReference>
<gene>
    <name evidence="13" type="ORF">Pmani_038706</name>
</gene>
<feature type="compositionally biased region" description="Gly residues" evidence="11">
    <location>
        <begin position="7"/>
        <end position="21"/>
    </location>
</feature>
<dbReference type="FunFam" id="3.30.200.20:FF:000124">
    <property type="entry name" value="Cyclin-dependent kinase 4"/>
    <property type="match status" value="1"/>
</dbReference>